<protein>
    <recommendedName>
        <fullName evidence="3">Fibronectin type-III domain-containing protein</fullName>
    </recommendedName>
</protein>
<gene>
    <name evidence="4" type="ORF">UPYG_G00330210</name>
</gene>
<dbReference type="InterPro" id="IPR003961">
    <property type="entry name" value="FN3_dom"/>
</dbReference>
<feature type="domain" description="Fibronectin type-III" evidence="3">
    <location>
        <begin position="296"/>
        <end position="392"/>
    </location>
</feature>
<dbReference type="InterPro" id="IPR002110">
    <property type="entry name" value="Ankyrin_rpt"/>
</dbReference>
<feature type="compositionally biased region" description="Low complexity" evidence="2">
    <location>
        <begin position="380"/>
        <end position="392"/>
    </location>
</feature>
<feature type="compositionally biased region" description="Polar residues" evidence="2">
    <location>
        <begin position="1195"/>
        <end position="1208"/>
    </location>
</feature>
<dbReference type="SMART" id="SM00248">
    <property type="entry name" value="ANK"/>
    <property type="match status" value="2"/>
</dbReference>
<dbReference type="AlphaFoldDB" id="A0ABD0WKT9"/>
<organism evidence="4 5">
    <name type="scientific">Umbra pygmaea</name>
    <name type="common">Eastern mudminnow</name>
    <dbReference type="NCBI Taxonomy" id="75934"/>
    <lineage>
        <taxon>Eukaryota</taxon>
        <taxon>Metazoa</taxon>
        <taxon>Chordata</taxon>
        <taxon>Craniata</taxon>
        <taxon>Vertebrata</taxon>
        <taxon>Euteleostomi</taxon>
        <taxon>Actinopterygii</taxon>
        <taxon>Neopterygii</taxon>
        <taxon>Teleostei</taxon>
        <taxon>Protacanthopterygii</taxon>
        <taxon>Esociformes</taxon>
        <taxon>Umbridae</taxon>
        <taxon>Umbra</taxon>
    </lineage>
</organism>
<evidence type="ECO:0000256" key="2">
    <source>
        <dbReference type="SAM" id="MobiDB-lite"/>
    </source>
</evidence>
<evidence type="ECO:0000259" key="3">
    <source>
        <dbReference type="PROSITE" id="PS50853"/>
    </source>
</evidence>
<dbReference type="SMART" id="SM00060">
    <property type="entry name" value="FN3"/>
    <property type="match status" value="1"/>
</dbReference>
<dbReference type="PANTHER" id="PTHR21437">
    <property type="entry name" value="WIDE AWAKE"/>
    <property type="match status" value="1"/>
</dbReference>
<dbReference type="InterPro" id="IPR039269">
    <property type="entry name" value="ANKFN1"/>
</dbReference>
<evidence type="ECO:0000313" key="5">
    <source>
        <dbReference type="Proteomes" id="UP001557470"/>
    </source>
</evidence>
<feature type="region of interest" description="Disordered" evidence="2">
    <location>
        <begin position="876"/>
        <end position="933"/>
    </location>
</feature>
<dbReference type="Pfam" id="PF00041">
    <property type="entry name" value="fn3"/>
    <property type="match status" value="1"/>
</dbReference>
<evidence type="ECO:0000313" key="4">
    <source>
        <dbReference type="EMBL" id="KAL0964872.1"/>
    </source>
</evidence>
<comment type="caution">
    <text evidence="4">The sequence shown here is derived from an EMBL/GenBank/DDBJ whole genome shotgun (WGS) entry which is preliminary data.</text>
</comment>
<keyword evidence="5" id="KW-1185">Reference proteome</keyword>
<dbReference type="Proteomes" id="UP001557470">
    <property type="component" value="Unassembled WGS sequence"/>
</dbReference>
<dbReference type="Gene3D" id="2.60.40.10">
    <property type="entry name" value="Immunoglobulins"/>
    <property type="match status" value="1"/>
</dbReference>
<evidence type="ECO:0000256" key="1">
    <source>
        <dbReference type="PROSITE-ProRule" id="PRU00023"/>
    </source>
</evidence>
<dbReference type="PANTHER" id="PTHR21437:SF3">
    <property type="entry name" value="ANKYRIN REPEAT AND FIBRONECTIN TYPE-III DOMAIN-CONTAINING PROTEIN 1"/>
    <property type="match status" value="1"/>
</dbReference>
<feature type="region of interest" description="Disordered" evidence="2">
    <location>
        <begin position="1122"/>
        <end position="1208"/>
    </location>
</feature>
<dbReference type="PROSITE" id="PS50853">
    <property type="entry name" value="FN3"/>
    <property type="match status" value="1"/>
</dbReference>
<dbReference type="Pfam" id="PF12796">
    <property type="entry name" value="Ank_2"/>
    <property type="match status" value="1"/>
</dbReference>
<dbReference type="Gene3D" id="1.25.40.20">
    <property type="entry name" value="Ankyrin repeat-containing domain"/>
    <property type="match status" value="1"/>
</dbReference>
<reference evidence="4 5" key="1">
    <citation type="submission" date="2024-06" db="EMBL/GenBank/DDBJ databases">
        <authorList>
            <person name="Pan Q."/>
            <person name="Wen M."/>
            <person name="Jouanno E."/>
            <person name="Zahm M."/>
            <person name="Klopp C."/>
            <person name="Cabau C."/>
            <person name="Louis A."/>
            <person name="Berthelot C."/>
            <person name="Parey E."/>
            <person name="Roest Crollius H."/>
            <person name="Montfort J."/>
            <person name="Robinson-Rechavi M."/>
            <person name="Bouchez O."/>
            <person name="Lampietro C."/>
            <person name="Lopez Roques C."/>
            <person name="Donnadieu C."/>
            <person name="Postlethwait J."/>
            <person name="Bobe J."/>
            <person name="Verreycken H."/>
            <person name="Guiguen Y."/>
        </authorList>
    </citation>
    <scope>NUCLEOTIDE SEQUENCE [LARGE SCALE GENOMIC DNA]</scope>
    <source>
        <strain evidence="4">Up_M1</strain>
        <tissue evidence="4">Testis</tissue>
    </source>
</reference>
<keyword evidence="1" id="KW-0040">ANK repeat</keyword>
<dbReference type="SUPFAM" id="SSF48403">
    <property type="entry name" value="Ankyrin repeat"/>
    <property type="match status" value="1"/>
</dbReference>
<feature type="compositionally biased region" description="Basic and acidic residues" evidence="2">
    <location>
        <begin position="1123"/>
        <end position="1134"/>
    </location>
</feature>
<dbReference type="PROSITE" id="PS50088">
    <property type="entry name" value="ANK_REPEAT"/>
    <property type="match status" value="1"/>
</dbReference>
<feature type="compositionally biased region" description="Basic and acidic residues" evidence="2">
    <location>
        <begin position="1149"/>
        <end position="1190"/>
    </location>
</feature>
<proteinExistence type="predicted"/>
<sequence length="1208" mass="135910">MWGDHLSFCFEGVHWWVQPPNPRARGHASNAIPRDHAPYARVYIDTKSEGKISRLALQFNQRSEDALIKDYRPLVHTGIRRSTHSLDRNFTSISMTQQMHSLQLSQTRKCPGGPASPSAAKRLYRNLSEKLKGGHSSFEDAYFFGRGERHGHRKGSNMQGNECLFEAVEQQDLDAVQILLYQYSSEELDLNTPNSEGLTPLDIAVMTNNTPIAKLLLRAGAKESPHFVNVESREAHLSSLVEEADRRAGELASLAQKEGLSLEACDKDKQLRAWEWRSKLYKRMRTGFQHARVPEAPAAVSLQVSSSSSLTVTFQEAHCFNAAVVTKYRVEWSCLKDFSLLAGEMLLEDVHTLKCTINSLTAGRLYYVQVSAYNMKGWGPPQQSVPPSAAPSNWRESDGRDPRKRGHLEAMERLLQQVRATHTHYSCGDTLKLQNSSRKQSVSRSLKHLFNSSNKFVKTLKRGVYLAAVFYHKDSVLVTTEEHIPIVEVDDSYGSSLMQDFLWFTKLSCMWEDVRWLRQSMSVSTSSSSTLQARQKMLCAAGQLQNLLGTHNLGRVHYEPIKDRHGNVLLVTIRDMDSQYSFFSGKWMQVTKLQSQRKSLSTPEEPYALDILLITIQDIISYQRRSQHRLSPGLYLGYLKLSSSVDQIRVLVPQRMPNMLCNVRIRDNANVSRDEWDWLQRLSISEDGEQEQLEGERDGSDDRTDSNTPLLYYELQTGLKALLNLITIPLNQAKHFRIYTQEVLELGHNVSFLLLLPAAEDVCSAPGQSSPYTPHSGFLNLPLQMFELVHFSAYKEKCISLYCRMSSVLDLDALITQQALREAITDAEVATAKQRHQHILDYLQKLDEMWRELRWITDALQCARYKLPRGGVPITRLVNANKPEPGTQKSDSASSTMDYLPTPSPSPELRRRKAVSDSQLGSDEDGCSEVFLPTDSDYDSSEALSPRDVDLLYSPPQDLSQQAVYALGGSAPDVLQIQELRYANCPPKDIPLSAGPLLSPSFFLSPAPPLLPTFCDQTFSCTKALEGLSLSKPGQDNQPPNRLWPLANPPSKRKLLSRSQGAPAAQPGYFSGPQRWMKGHSVSHTGSLSEGVYTRQRDPDPAGQPLDLPLLQGYITHTSYVLEGRRGPQREPRPHVRRIFVEPCEETPEENRSRGEEERGVEGEEREQRGGRRTVAEEGEGHEGAAVHDVDSDDQTNTQISEILSSTL</sequence>
<dbReference type="InterPro" id="IPR036116">
    <property type="entry name" value="FN3_sf"/>
</dbReference>
<dbReference type="InterPro" id="IPR013783">
    <property type="entry name" value="Ig-like_fold"/>
</dbReference>
<dbReference type="EMBL" id="JAGEUA010000010">
    <property type="protein sequence ID" value="KAL0964872.1"/>
    <property type="molecule type" value="Genomic_DNA"/>
</dbReference>
<dbReference type="CDD" id="cd00063">
    <property type="entry name" value="FN3"/>
    <property type="match status" value="1"/>
</dbReference>
<dbReference type="SUPFAM" id="SSF49265">
    <property type="entry name" value="Fibronectin type III"/>
    <property type="match status" value="1"/>
</dbReference>
<dbReference type="PROSITE" id="PS50297">
    <property type="entry name" value="ANK_REP_REGION"/>
    <property type="match status" value="1"/>
</dbReference>
<accession>A0ABD0WKT9</accession>
<name>A0ABD0WKT9_UMBPY</name>
<dbReference type="InterPro" id="IPR036770">
    <property type="entry name" value="Ankyrin_rpt-contain_sf"/>
</dbReference>
<feature type="region of interest" description="Disordered" evidence="2">
    <location>
        <begin position="379"/>
        <end position="403"/>
    </location>
</feature>
<feature type="region of interest" description="Disordered" evidence="2">
    <location>
        <begin position="1030"/>
        <end position="1109"/>
    </location>
</feature>
<feature type="repeat" description="ANK" evidence="1">
    <location>
        <begin position="196"/>
        <end position="221"/>
    </location>
</feature>
<feature type="compositionally biased region" description="Polar residues" evidence="2">
    <location>
        <begin position="887"/>
        <end position="897"/>
    </location>
</feature>